<proteinExistence type="predicted"/>
<evidence type="ECO:0008006" key="3">
    <source>
        <dbReference type="Google" id="ProtNLM"/>
    </source>
</evidence>
<keyword evidence="2" id="KW-1185">Reference proteome</keyword>
<evidence type="ECO:0000313" key="2">
    <source>
        <dbReference type="Proteomes" id="UP000219972"/>
    </source>
</evidence>
<reference evidence="1 2" key="1">
    <citation type="submission" date="2017-09" db="EMBL/GenBank/DDBJ databases">
        <title>Comparative genomics of rhizobia isolated from Phaseolus vulgaris in China.</title>
        <authorList>
            <person name="Tong W."/>
        </authorList>
    </citation>
    <scope>NUCLEOTIDE SEQUENCE [LARGE SCALE GENOMIC DNA]</scope>
    <source>
        <strain evidence="1 2">Y27</strain>
    </source>
</reference>
<sequence length="200" mass="22998">MDEEQAAKDARRQKELGDLAIRNAEEMAFHPTDWEQQVLAEVIKLQRVIVVRPPEAELLDADMVRNDCHVNCHTQEANDPDRLSRHVTGWLIDGSDLILHSVVDYGGQWLCLTPQLAPAPSKFQFIPDRFIEWRESGDGTTRDAYRKGKALPTALRKYPEDHIQMRDEFRRLMTSGMSAFDARDRVDATLGVEFRKKEPI</sequence>
<dbReference type="EMBL" id="NWSL01000037">
    <property type="protein sequence ID" value="PDS47791.1"/>
    <property type="molecule type" value="Genomic_DNA"/>
</dbReference>
<protein>
    <recommendedName>
        <fullName evidence="3">DUF4238 domain-containing protein</fullName>
    </recommendedName>
</protein>
<organism evidence="1 2">
    <name type="scientific">Rhizobium anhuiense</name>
    <dbReference type="NCBI Taxonomy" id="1184720"/>
    <lineage>
        <taxon>Bacteria</taxon>
        <taxon>Pseudomonadati</taxon>
        <taxon>Pseudomonadota</taxon>
        <taxon>Alphaproteobacteria</taxon>
        <taxon>Hyphomicrobiales</taxon>
        <taxon>Rhizobiaceae</taxon>
        <taxon>Rhizobium/Agrobacterium group</taxon>
        <taxon>Rhizobium</taxon>
    </lineage>
</organism>
<evidence type="ECO:0000313" key="1">
    <source>
        <dbReference type="EMBL" id="PDS47791.1"/>
    </source>
</evidence>
<name>A0ABX4IZX5_9HYPH</name>
<gene>
    <name evidence="1" type="ORF">CO662_32945</name>
</gene>
<dbReference type="Proteomes" id="UP000219972">
    <property type="component" value="Unassembled WGS sequence"/>
</dbReference>
<comment type="caution">
    <text evidence="1">The sequence shown here is derived from an EMBL/GenBank/DDBJ whole genome shotgun (WGS) entry which is preliminary data.</text>
</comment>
<accession>A0ABX4IZX5</accession>